<name>A0ABY3XL99_9ACTN</name>
<evidence type="ECO:0000313" key="2">
    <source>
        <dbReference type="Proteomes" id="UP001202244"/>
    </source>
</evidence>
<evidence type="ECO:0000313" key="1">
    <source>
        <dbReference type="EMBL" id="UNS95203.1"/>
    </source>
</evidence>
<accession>A0ABY3XL99</accession>
<protein>
    <recommendedName>
        <fullName evidence="3">Oxidoreductase</fullName>
    </recommendedName>
</protein>
<dbReference type="RefSeq" id="WP_242748628.1">
    <property type="nucleotide sequence ID" value="NZ_CP093846.1"/>
</dbReference>
<dbReference type="Gene3D" id="3.30.360.10">
    <property type="entry name" value="Dihydrodipicolinate Reductase, domain 2"/>
    <property type="match status" value="1"/>
</dbReference>
<dbReference type="EMBL" id="CP093846">
    <property type="protein sequence ID" value="UNS95203.1"/>
    <property type="molecule type" value="Genomic_DNA"/>
</dbReference>
<organism evidence="1 2">
    <name type="scientific">Streptomyces tubbatahanensis</name>
    <dbReference type="NCBI Taxonomy" id="2923272"/>
    <lineage>
        <taxon>Bacteria</taxon>
        <taxon>Bacillati</taxon>
        <taxon>Actinomycetota</taxon>
        <taxon>Actinomycetes</taxon>
        <taxon>Kitasatosporales</taxon>
        <taxon>Streptomycetaceae</taxon>
        <taxon>Streptomyces</taxon>
    </lineage>
</organism>
<dbReference type="Proteomes" id="UP001202244">
    <property type="component" value="Chromosome"/>
</dbReference>
<evidence type="ECO:0008006" key="3">
    <source>
        <dbReference type="Google" id="ProtNLM"/>
    </source>
</evidence>
<keyword evidence="2" id="KW-1185">Reference proteome</keyword>
<gene>
    <name evidence="1" type="ORF">MMF93_01065</name>
</gene>
<reference evidence="1 2" key="1">
    <citation type="journal article" date="2023" name="Microbiol. Spectr.">
        <title>Synergy between Genome Mining, Metabolomics, and Bioinformatics Uncovers Antibacterial Chlorinated Carbazole Alkaloids and Their Biosynthetic Gene Cluster from Streptomyces tubbatahanensis sp. nov., a Novel Actinomycete Isolated from Sulu Sea, Philippines.</title>
        <authorList>
            <person name="Tenebro C.P."/>
            <person name="Trono D.J.V.L."/>
            <person name="Balida L.A.P."/>
            <person name="Bayog L.K.A."/>
            <person name="Bruna J.R."/>
            <person name="Sabido E.M."/>
            <person name="Caspe D.P.C."/>
            <person name="de Los Santos E.L.C."/>
            <person name="Saludes J.P."/>
            <person name="Dalisay D.S."/>
        </authorList>
    </citation>
    <scope>NUCLEOTIDE SEQUENCE [LARGE SCALE GENOMIC DNA]</scope>
    <source>
        <strain evidence="1 2">DSD3025</strain>
    </source>
</reference>
<sequence length="49" mass="4977">MVQHFVSCLNEGRPVGPGLRAGRAVTDVVLAVHESLATGATVRPGAHAA</sequence>
<proteinExistence type="predicted"/>